<dbReference type="RefSeq" id="WP_093967212.1">
    <property type="nucleotide sequence ID" value="NZ_FXYE01000002.1"/>
</dbReference>
<dbReference type="PANTHER" id="PTHR46383:SF1">
    <property type="entry name" value="ASPARTATE AMINOTRANSFERASE"/>
    <property type="match status" value="1"/>
</dbReference>
<dbReference type="CDD" id="cd00609">
    <property type="entry name" value="AAT_like"/>
    <property type="match status" value="1"/>
</dbReference>
<sequence length="392" mass="42244">MPLLLNPNLAATFPPPVMEARRWLEGVDFPADRPLLNVSQAAPVDPPPQALREAIADVVLNTPEAHLYGPVLGLPELRARVAADWSKAYGGTIDPSQVAITSGCNQAFSATMATLAKEGDEVILPTPWYFNHKMWLDMTGITAVPLATGPSLIPDVNAAGALIGPRTKAIVLVTPNNPGGVEYSAETVAAFYQLAQSHGIALVVDETYRDFDSRDGAPHALFEDPDWADTLIHLYSFSKAYRLTGHRVGAMIASEDRLAEVEKFLDTVAICPNQIGQRAALWGMENLGQWLAGERDEILNRRAAIEDGAPALPDWTLLGCGAYFAYMEHPFDIPSNELAQKLVQNAGVLLLPGTMFTPADDPAGARQLRIAFANIDAAGIATLFKRLATFAP</sequence>
<evidence type="ECO:0000313" key="10">
    <source>
        <dbReference type="Proteomes" id="UP000202922"/>
    </source>
</evidence>
<dbReference type="EC" id="2.6.1.1" evidence="3"/>
<proteinExistence type="inferred from homology"/>
<protein>
    <recommendedName>
        <fullName evidence="3">aspartate transaminase</fullName>
        <ecNumber evidence="3">2.6.1.1</ecNumber>
    </recommendedName>
</protein>
<dbReference type="Gene3D" id="3.40.640.10">
    <property type="entry name" value="Type I PLP-dependent aspartate aminotransferase-like (Major domain)"/>
    <property type="match status" value="1"/>
</dbReference>
<dbReference type="NCBIfam" id="NF005732">
    <property type="entry name" value="PRK07550.1"/>
    <property type="match status" value="1"/>
</dbReference>
<evidence type="ECO:0000256" key="6">
    <source>
        <dbReference type="ARBA" id="ARBA00022898"/>
    </source>
</evidence>
<dbReference type="InterPro" id="IPR004839">
    <property type="entry name" value="Aminotransferase_I/II_large"/>
</dbReference>
<evidence type="ECO:0000256" key="2">
    <source>
        <dbReference type="ARBA" id="ARBA00007441"/>
    </source>
</evidence>
<dbReference type="SUPFAM" id="SSF53383">
    <property type="entry name" value="PLP-dependent transferases"/>
    <property type="match status" value="1"/>
</dbReference>
<dbReference type="Proteomes" id="UP000202922">
    <property type="component" value="Unassembled WGS sequence"/>
</dbReference>
<dbReference type="InterPro" id="IPR015424">
    <property type="entry name" value="PyrdxlP-dep_Trfase"/>
</dbReference>
<keyword evidence="10" id="KW-1185">Reference proteome</keyword>
<keyword evidence="4 9" id="KW-0032">Aminotransferase</keyword>
<evidence type="ECO:0000256" key="4">
    <source>
        <dbReference type="ARBA" id="ARBA00022576"/>
    </source>
</evidence>
<dbReference type="InterPro" id="IPR015421">
    <property type="entry name" value="PyrdxlP-dep_Trfase_major"/>
</dbReference>
<evidence type="ECO:0000313" key="9">
    <source>
        <dbReference type="EMBL" id="SMX42550.1"/>
    </source>
</evidence>
<organism evidence="9 10">
    <name type="scientific">Actibacterium lipolyticum</name>
    <dbReference type="NCBI Taxonomy" id="1524263"/>
    <lineage>
        <taxon>Bacteria</taxon>
        <taxon>Pseudomonadati</taxon>
        <taxon>Pseudomonadota</taxon>
        <taxon>Alphaproteobacteria</taxon>
        <taxon>Rhodobacterales</taxon>
        <taxon>Roseobacteraceae</taxon>
        <taxon>Actibacterium</taxon>
    </lineage>
</organism>
<evidence type="ECO:0000256" key="7">
    <source>
        <dbReference type="ARBA" id="ARBA00049185"/>
    </source>
</evidence>
<dbReference type="Pfam" id="PF00155">
    <property type="entry name" value="Aminotran_1_2"/>
    <property type="match status" value="1"/>
</dbReference>
<reference evidence="10" key="1">
    <citation type="submission" date="2017-05" db="EMBL/GenBank/DDBJ databases">
        <authorList>
            <person name="Rodrigo-Torres L."/>
            <person name="Arahal R. D."/>
            <person name="Lucena T."/>
        </authorList>
    </citation>
    <scope>NUCLEOTIDE SEQUENCE [LARGE SCALE GENOMIC DNA]</scope>
    <source>
        <strain evidence="10">CECT 8621</strain>
    </source>
</reference>
<keyword evidence="6" id="KW-0663">Pyridoxal phosphate</keyword>
<name>A0A238KIL7_9RHOB</name>
<evidence type="ECO:0000256" key="1">
    <source>
        <dbReference type="ARBA" id="ARBA00001933"/>
    </source>
</evidence>
<keyword evidence="5 9" id="KW-0808">Transferase</keyword>
<comment type="similarity">
    <text evidence="2">Belongs to the class-I pyridoxal-phosphate-dependent aminotransferase family.</text>
</comment>
<dbReference type="GO" id="GO:0004069">
    <property type="term" value="F:L-aspartate:2-oxoglutarate aminotransferase activity"/>
    <property type="evidence" value="ECO:0007669"/>
    <property type="project" value="UniProtKB-EC"/>
</dbReference>
<dbReference type="PANTHER" id="PTHR46383">
    <property type="entry name" value="ASPARTATE AMINOTRANSFERASE"/>
    <property type="match status" value="1"/>
</dbReference>
<dbReference type="GO" id="GO:0006520">
    <property type="term" value="P:amino acid metabolic process"/>
    <property type="evidence" value="ECO:0007669"/>
    <property type="project" value="InterPro"/>
</dbReference>
<dbReference type="InterPro" id="IPR050596">
    <property type="entry name" value="AspAT/PAT-like"/>
</dbReference>
<accession>A0A238KIL7</accession>
<evidence type="ECO:0000259" key="8">
    <source>
        <dbReference type="Pfam" id="PF00155"/>
    </source>
</evidence>
<feature type="domain" description="Aminotransferase class I/classII large" evidence="8">
    <location>
        <begin position="36"/>
        <end position="387"/>
    </location>
</feature>
<evidence type="ECO:0000256" key="3">
    <source>
        <dbReference type="ARBA" id="ARBA00012753"/>
    </source>
</evidence>
<dbReference type="EMBL" id="FXYE01000002">
    <property type="protein sequence ID" value="SMX42550.1"/>
    <property type="molecule type" value="Genomic_DNA"/>
</dbReference>
<dbReference type="GO" id="GO:0030170">
    <property type="term" value="F:pyridoxal phosphate binding"/>
    <property type="evidence" value="ECO:0007669"/>
    <property type="project" value="InterPro"/>
</dbReference>
<comment type="cofactor">
    <cofactor evidence="1">
        <name>pyridoxal 5'-phosphate</name>
        <dbReference type="ChEBI" id="CHEBI:597326"/>
    </cofactor>
</comment>
<comment type="catalytic activity">
    <reaction evidence="7">
        <text>L-aspartate + 2-oxoglutarate = oxaloacetate + L-glutamate</text>
        <dbReference type="Rhea" id="RHEA:21824"/>
        <dbReference type="ChEBI" id="CHEBI:16452"/>
        <dbReference type="ChEBI" id="CHEBI:16810"/>
        <dbReference type="ChEBI" id="CHEBI:29985"/>
        <dbReference type="ChEBI" id="CHEBI:29991"/>
        <dbReference type="EC" id="2.6.1.1"/>
    </reaction>
</comment>
<evidence type="ECO:0000256" key="5">
    <source>
        <dbReference type="ARBA" id="ARBA00022679"/>
    </source>
</evidence>
<dbReference type="OrthoDB" id="9766084at2"/>
<gene>
    <name evidence="9" type="primary">aspC_1</name>
    <name evidence="9" type="ORF">COL8621_02007</name>
</gene>
<dbReference type="AlphaFoldDB" id="A0A238KIL7"/>